<dbReference type="GO" id="GO:0007052">
    <property type="term" value="P:mitotic spindle organization"/>
    <property type="evidence" value="ECO:0007669"/>
    <property type="project" value="TreeGrafter"/>
</dbReference>
<evidence type="ECO:0000256" key="9">
    <source>
        <dbReference type="ARBA" id="ARBA00023163"/>
    </source>
</evidence>
<evidence type="ECO:0000256" key="14">
    <source>
        <dbReference type="SAM" id="Coils"/>
    </source>
</evidence>
<accession>A0A813NZU3</accession>
<dbReference type="Pfam" id="PF00292">
    <property type="entry name" value="PAX"/>
    <property type="match status" value="1"/>
</dbReference>
<evidence type="ECO:0000259" key="17">
    <source>
        <dbReference type="PROSITE" id="PS51057"/>
    </source>
</evidence>
<comment type="subcellular location">
    <subcellularLocation>
        <location evidence="2">Cytoplasm</location>
        <location evidence="2">Cytoskeleton</location>
    </subcellularLocation>
    <subcellularLocation>
        <location evidence="1">Nucleus</location>
    </subcellularLocation>
</comment>
<dbReference type="GO" id="GO:0051231">
    <property type="term" value="P:spindle elongation"/>
    <property type="evidence" value="ECO:0007669"/>
    <property type="project" value="TreeGrafter"/>
</dbReference>
<dbReference type="PROSITE" id="PS51057">
    <property type="entry name" value="PAIRED_2"/>
    <property type="match status" value="1"/>
</dbReference>
<feature type="compositionally biased region" description="Polar residues" evidence="15">
    <location>
        <begin position="790"/>
        <end position="802"/>
    </location>
</feature>
<dbReference type="SMART" id="SM00129">
    <property type="entry name" value="KISc"/>
    <property type="match status" value="1"/>
</dbReference>
<dbReference type="FunFam" id="1.10.10.10:FF:000084">
    <property type="entry name" value="paired box protein Pax-9"/>
    <property type="match status" value="1"/>
</dbReference>
<dbReference type="GO" id="GO:0003777">
    <property type="term" value="F:microtubule motor activity"/>
    <property type="evidence" value="ECO:0007669"/>
    <property type="project" value="InterPro"/>
</dbReference>
<gene>
    <name evidence="18" type="ORF">GPM918_LOCUS287</name>
    <name evidence="19" type="ORF">SRO942_LOCUS288</name>
</gene>
<feature type="region of interest" description="Disordered" evidence="15">
    <location>
        <begin position="492"/>
        <end position="532"/>
    </location>
</feature>
<feature type="region of interest" description="Disordered" evidence="15">
    <location>
        <begin position="789"/>
        <end position="814"/>
    </location>
</feature>
<dbReference type="Proteomes" id="UP000663829">
    <property type="component" value="Unassembled WGS sequence"/>
</dbReference>
<dbReference type="PROSITE" id="PS00034">
    <property type="entry name" value="PAIRED_1"/>
    <property type="match status" value="1"/>
</dbReference>
<evidence type="ECO:0000256" key="7">
    <source>
        <dbReference type="ARBA" id="ARBA00023015"/>
    </source>
</evidence>
<dbReference type="EMBL" id="CAJNOQ010000019">
    <property type="protein sequence ID" value="CAF0741377.1"/>
    <property type="molecule type" value="Genomic_DNA"/>
</dbReference>
<dbReference type="GO" id="GO:0008017">
    <property type="term" value="F:microtubule binding"/>
    <property type="evidence" value="ECO:0007669"/>
    <property type="project" value="InterPro"/>
</dbReference>
<dbReference type="GO" id="GO:0005874">
    <property type="term" value="C:microtubule"/>
    <property type="evidence" value="ECO:0007669"/>
    <property type="project" value="UniProtKB-KW"/>
</dbReference>
<keyword evidence="7" id="KW-0805">Transcription regulation</keyword>
<evidence type="ECO:0000256" key="11">
    <source>
        <dbReference type="ARBA" id="ARBA00023242"/>
    </source>
</evidence>
<dbReference type="InterPro" id="IPR009057">
    <property type="entry name" value="Homeodomain-like_sf"/>
</dbReference>
<sequence length="939" mass="104971">MPSSKNVQRRTKLVPADNHPIENNEYYDEYVYYPYYPQDTPGGGYQYVQEQPSYVIESDDYYTNAPPTPPTPDTVNYPTMDHAGSATSSRSSNQNTYSRTNLSAYYHKNLNVFRSEPPDDLTTQKDRVRVIVRVRPMNTREVDKGDRSVLTCDSENSILVDGPQHSRRFTFDAVFDTSSTQYICTCFAYGQTGSGKTFTMVGPSGAGIFRMDENYRIKHFGLVPRAINYLFQKLREKTHESNVVFYIRVSYCEIYNEQIRDLINPSHTESLQIRGSIEDGFYVENLFQTYIETMDELLTILEEGELNRVTASHNLNDHSSRSHAMLSIQIEHDLQNSDDPKVQITKQGKLIFVDLAGSEKVKVSHSTGRQLVETSNINKSLLTLGTCISALSDPVKRMGHVPYRDSKLTRLLSDSLGGHGITLMIACISPAISCENESLSTLRYANRAKNIENAPIIKTDSKENVINRLKAEVRKLKDENFTLRKKLGLQGTSRLPRLKTRNSDSGTSVPSSASSDINDGRQDPKRSRTNGSLKYRENVRTDHEILTRENEKLTRKLDRVLRGQRGTEVVVVENGRVKGSPPPTRRIIKTYAQPDEEVYALELVRRPSYATRFRTTRDKYPALSPVRRTATVVRRVPETSIVEASDFLNDAGSNQSYGEVNQLGGVFVNGRPLPTPIRLRIVEMANLGVRPCDISRQLRVSHGCVSKILARYHETGSVLPGAIGGSKPRVTTPRVVAKIRDYKVKDPGMFAWEIREKLLLDNVCDKFNVPSVSSISRILRNKIGPLSQPAELNTSDSSSPNAYMSPCKPISPHNSNNGGGTGASCLKIEPVPTSWTSYDAAQARYLYPICNLSATPSASAMCSYTPFQQFGSLEAAVKGQAAAAAFGSTSNYGSDSVSSAFSQHQNSPYSFFGFHSYQNHHNPVNHYSQYYMPVTQQAS</sequence>
<dbReference type="CDD" id="cd00131">
    <property type="entry name" value="PAX"/>
    <property type="match status" value="1"/>
</dbReference>
<dbReference type="GO" id="GO:0007018">
    <property type="term" value="P:microtubule-based movement"/>
    <property type="evidence" value="ECO:0007669"/>
    <property type="project" value="InterPro"/>
</dbReference>
<evidence type="ECO:0000256" key="6">
    <source>
        <dbReference type="ARBA" id="ARBA00022840"/>
    </source>
</evidence>
<keyword evidence="10" id="KW-0963">Cytoplasm</keyword>
<evidence type="ECO:0000313" key="18">
    <source>
        <dbReference type="EMBL" id="CAF0741377.1"/>
    </source>
</evidence>
<dbReference type="Gene3D" id="1.10.10.10">
    <property type="entry name" value="Winged helix-like DNA-binding domain superfamily/Winged helix DNA-binding domain"/>
    <property type="match status" value="2"/>
</dbReference>
<evidence type="ECO:0000256" key="10">
    <source>
        <dbReference type="ARBA" id="ARBA00023212"/>
    </source>
</evidence>
<evidence type="ECO:0000256" key="13">
    <source>
        <dbReference type="RuleBase" id="RU000394"/>
    </source>
</evidence>
<dbReference type="Pfam" id="PF00225">
    <property type="entry name" value="Kinesin"/>
    <property type="match status" value="1"/>
</dbReference>
<dbReference type="PRINTS" id="PR00027">
    <property type="entry name" value="PAIREDBOX"/>
</dbReference>
<dbReference type="GO" id="GO:0003677">
    <property type="term" value="F:DNA binding"/>
    <property type="evidence" value="ECO:0007669"/>
    <property type="project" value="UniProtKB-KW"/>
</dbReference>
<evidence type="ECO:0000256" key="15">
    <source>
        <dbReference type="SAM" id="MobiDB-lite"/>
    </source>
</evidence>
<dbReference type="InterPro" id="IPR027417">
    <property type="entry name" value="P-loop_NTPase"/>
</dbReference>
<evidence type="ECO:0000256" key="1">
    <source>
        <dbReference type="ARBA" id="ARBA00004123"/>
    </source>
</evidence>
<evidence type="ECO:0000256" key="12">
    <source>
        <dbReference type="PROSITE-ProRule" id="PRU00283"/>
    </source>
</evidence>
<keyword evidence="6 12" id="KW-0067">ATP-binding</keyword>
<evidence type="ECO:0000313" key="20">
    <source>
        <dbReference type="Proteomes" id="UP000663829"/>
    </source>
</evidence>
<dbReference type="SMART" id="SM00351">
    <property type="entry name" value="PAX"/>
    <property type="match status" value="1"/>
</dbReference>
<dbReference type="PROSITE" id="PS50067">
    <property type="entry name" value="KINESIN_MOTOR_2"/>
    <property type="match status" value="1"/>
</dbReference>
<evidence type="ECO:0000256" key="2">
    <source>
        <dbReference type="ARBA" id="ARBA00004245"/>
    </source>
</evidence>
<dbReference type="CDD" id="cd00106">
    <property type="entry name" value="KISc"/>
    <property type="match status" value="1"/>
</dbReference>
<dbReference type="PROSITE" id="PS00411">
    <property type="entry name" value="KINESIN_MOTOR_1"/>
    <property type="match status" value="1"/>
</dbReference>
<dbReference type="InterPro" id="IPR036388">
    <property type="entry name" value="WH-like_DNA-bd_sf"/>
</dbReference>
<dbReference type="Proteomes" id="UP000681722">
    <property type="component" value="Unassembled WGS sequence"/>
</dbReference>
<dbReference type="FunFam" id="3.40.850.10:FF:000080">
    <property type="entry name" value="Kinesin-like protein"/>
    <property type="match status" value="1"/>
</dbReference>
<protein>
    <recommendedName>
        <fullName evidence="13">Kinesin-like protein</fullName>
    </recommendedName>
</protein>
<keyword evidence="10" id="KW-0206">Cytoskeleton</keyword>
<evidence type="ECO:0000313" key="19">
    <source>
        <dbReference type="EMBL" id="CAF3519689.1"/>
    </source>
</evidence>
<reference evidence="18" key="1">
    <citation type="submission" date="2021-02" db="EMBL/GenBank/DDBJ databases">
        <authorList>
            <person name="Nowell W R."/>
        </authorList>
    </citation>
    <scope>NUCLEOTIDE SEQUENCE</scope>
</reference>
<keyword evidence="13" id="KW-0493">Microtubule</keyword>
<dbReference type="InterPro" id="IPR036961">
    <property type="entry name" value="Kinesin_motor_dom_sf"/>
</dbReference>
<dbReference type="OrthoDB" id="3176171at2759"/>
<dbReference type="InterPro" id="IPR001523">
    <property type="entry name" value="Paired_dom"/>
</dbReference>
<keyword evidence="9" id="KW-0804">Transcription</keyword>
<dbReference type="PANTHER" id="PTHR47969:SF33">
    <property type="entry name" value="KINESIN-LIKE PROTEIN"/>
    <property type="match status" value="1"/>
</dbReference>
<feature type="coiled-coil region" evidence="14">
    <location>
        <begin position="459"/>
        <end position="486"/>
    </location>
</feature>
<dbReference type="PRINTS" id="PR00380">
    <property type="entry name" value="KINESINHEAVY"/>
</dbReference>
<feature type="region of interest" description="Disordered" evidence="15">
    <location>
        <begin position="1"/>
        <end position="20"/>
    </location>
</feature>
<feature type="domain" description="Kinesin motor" evidence="16">
    <location>
        <begin position="127"/>
        <end position="451"/>
    </location>
</feature>
<keyword evidence="5 12" id="KW-0547">Nucleotide-binding</keyword>
<evidence type="ECO:0000259" key="16">
    <source>
        <dbReference type="PROSITE" id="PS50067"/>
    </source>
</evidence>
<dbReference type="InterPro" id="IPR043182">
    <property type="entry name" value="PAIRED_DNA-bd_dom"/>
</dbReference>
<organism evidence="18 20">
    <name type="scientific">Didymodactylos carnosus</name>
    <dbReference type="NCBI Taxonomy" id="1234261"/>
    <lineage>
        <taxon>Eukaryota</taxon>
        <taxon>Metazoa</taxon>
        <taxon>Spiralia</taxon>
        <taxon>Gnathifera</taxon>
        <taxon>Rotifera</taxon>
        <taxon>Eurotatoria</taxon>
        <taxon>Bdelloidea</taxon>
        <taxon>Philodinida</taxon>
        <taxon>Philodinidae</taxon>
        <taxon>Didymodactylos</taxon>
    </lineage>
</organism>
<dbReference type="GO" id="GO:0005634">
    <property type="term" value="C:nucleus"/>
    <property type="evidence" value="ECO:0007669"/>
    <property type="project" value="UniProtKB-SubCell"/>
</dbReference>
<keyword evidence="3" id="KW-0217">Developmental protein</keyword>
<dbReference type="FunFam" id="1.10.10.10:FF:000003">
    <property type="entry name" value="Paired box protein Pax-6"/>
    <property type="match status" value="1"/>
</dbReference>
<keyword evidence="14" id="KW-0175">Coiled coil</keyword>
<dbReference type="SUPFAM" id="SSF52540">
    <property type="entry name" value="P-loop containing nucleoside triphosphate hydrolases"/>
    <property type="match status" value="1"/>
</dbReference>
<dbReference type="Gene3D" id="3.40.850.10">
    <property type="entry name" value="Kinesin motor domain"/>
    <property type="match status" value="1"/>
</dbReference>
<evidence type="ECO:0000256" key="3">
    <source>
        <dbReference type="ARBA" id="ARBA00022473"/>
    </source>
</evidence>
<proteinExistence type="inferred from homology"/>
<dbReference type="SUPFAM" id="SSF46689">
    <property type="entry name" value="Homeodomain-like"/>
    <property type="match status" value="1"/>
</dbReference>
<dbReference type="InterPro" id="IPR019821">
    <property type="entry name" value="Kinesin_motor_CS"/>
</dbReference>
<evidence type="ECO:0000256" key="8">
    <source>
        <dbReference type="ARBA" id="ARBA00023125"/>
    </source>
</evidence>
<keyword evidence="4" id="KW-0563">Paired box</keyword>
<keyword evidence="11" id="KW-0539">Nucleus</keyword>
<dbReference type="GO" id="GO:0005524">
    <property type="term" value="F:ATP binding"/>
    <property type="evidence" value="ECO:0007669"/>
    <property type="project" value="UniProtKB-UniRule"/>
</dbReference>
<dbReference type="InterPro" id="IPR027640">
    <property type="entry name" value="Kinesin-like_fam"/>
</dbReference>
<dbReference type="GO" id="GO:0005875">
    <property type="term" value="C:microtubule associated complex"/>
    <property type="evidence" value="ECO:0007669"/>
    <property type="project" value="TreeGrafter"/>
</dbReference>
<feature type="binding site" evidence="12">
    <location>
        <begin position="190"/>
        <end position="197"/>
    </location>
    <ligand>
        <name>ATP</name>
        <dbReference type="ChEBI" id="CHEBI:30616"/>
    </ligand>
</feature>
<dbReference type="GO" id="GO:0006355">
    <property type="term" value="P:regulation of DNA-templated transcription"/>
    <property type="evidence" value="ECO:0007669"/>
    <property type="project" value="InterPro"/>
</dbReference>
<name>A0A813NZU3_9BILA</name>
<dbReference type="InterPro" id="IPR001752">
    <property type="entry name" value="Kinesin_motor_dom"/>
</dbReference>
<feature type="compositionally biased region" description="Polar residues" evidence="15">
    <location>
        <begin position="503"/>
        <end position="517"/>
    </location>
</feature>
<comment type="similarity">
    <text evidence="12 13">Belongs to the TRAFAC class myosin-kinesin ATPase superfamily. Kinesin family.</text>
</comment>
<dbReference type="PANTHER" id="PTHR47969">
    <property type="entry name" value="CHROMOSOME-ASSOCIATED KINESIN KIF4A-RELATED"/>
    <property type="match status" value="1"/>
</dbReference>
<feature type="domain" description="Paired" evidence="17">
    <location>
        <begin position="656"/>
        <end position="782"/>
    </location>
</feature>
<evidence type="ECO:0000256" key="4">
    <source>
        <dbReference type="ARBA" id="ARBA00022724"/>
    </source>
</evidence>
<dbReference type="AlphaFoldDB" id="A0A813NZU3"/>
<keyword evidence="8" id="KW-0238">DNA-binding</keyword>
<comment type="caution">
    <text evidence="18">The sequence shown here is derived from an EMBL/GenBank/DDBJ whole genome shotgun (WGS) entry which is preliminary data.</text>
</comment>
<keyword evidence="12 13" id="KW-0505">Motor protein</keyword>
<evidence type="ECO:0000256" key="5">
    <source>
        <dbReference type="ARBA" id="ARBA00022741"/>
    </source>
</evidence>
<keyword evidence="20" id="KW-1185">Reference proteome</keyword>
<dbReference type="EMBL" id="CAJOBC010000019">
    <property type="protein sequence ID" value="CAF3519689.1"/>
    <property type="molecule type" value="Genomic_DNA"/>
</dbReference>